<proteinExistence type="predicted"/>
<dbReference type="AlphaFoldDB" id="A0A815VMQ2"/>
<feature type="non-terminal residue" evidence="1">
    <location>
        <position position="231"/>
    </location>
</feature>
<comment type="caution">
    <text evidence="1">The sequence shown here is derived from an EMBL/GenBank/DDBJ whole genome shotgun (WGS) entry which is preliminary data.</text>
</comment>
<dbReference type="Proteomes" id="UP000681722">
    <property type="component" value="Unassembled WGS sequence"/>
</dbReference>
<accession>A0A815VMQ2</accession>
<keyword evidence="3" id="KW-1185">Reference proteome</keyword>
<dbReference type="Proteomes" id="UP000663829">
    <property type="component" value="Unassembled WGS sequence"/>
</dbReference>
<gene>
    <name evidence="1" type="ORF">GPM918_LOCUS38127</name>
    <name evidence="2" type="ORF">SRO942_LOCUS38924</name>
</gene>
<evidence type="ECO:0000313" key="3">
    <source>
        <dbReference type="Proteomes" id="UP000663829"/>
    </source>
</evidence>
<evidence type="ECO:0000313" key="2">
    <source>
        <dbReference type="EMBL" id="CAF4391682.1"/>
    </source>
</evidence>
<organism evidence="1 3">
    <name type="scientific">Didymodactylos carnosus</name>
    <dbReference type="NCBI Taxonomy" id="1234261"/>
    <lineage>
        <taxon>Eukaryota</taxon>
        <taxon>Metazoa</taxon>
        <taxon>Spiralia</taxon>
        <taxon>Gnathifera</taxon>
        <taxon>Rotifera</taxon>
        <taxon>Eurotatoria</taxon>
        <taxon>Bdelloidea</taxon>
        <taxon>Philodinida</taxon>
        <taxon>Philodinidae</taxon>
        <taxon>Didymodactylos</taxon>
    </lineage>
</organism>
<protein>
    <submittedName>
        <fullName evidence="1">Uncharacterized protein</fullName>
    </submittedName>
</protein>
<name>A0A815VMQ2_9BILA</name>
<evidence type="ECO:0000313" key="1">
    <source>
        <dbReference type="EMBL" id="CAF1532326.1"/>
    </source>
</evidence>
<reference evidence="1" key="1">
    <citation type="submission" date="2021-02" db="EMBL/GenBank/DDBJ databases">
        <authorList>
            <person name="Nowell W R."/>
        </authorList>
    </citation>
    <scope>NUCLEOTIDE SEQUENCE</scope>
</reference>
<sequence>EFSKKFRQKVLLIGDGLQVREVEYLPQLEYLKIQINVRYKKLFEFDNEMDCEDNDISENDDDYNYDIITDKLLSLYLKEFHLERRILKYHYLELLIQQFYRSLEHTLLLSYQTPYWLEYPVMCYVDSSVHICTVLSLPFKFEYLNFVLNNIVNYRLNTPQGKTRLPMTSVKIVDIYNYVLTTTELIEFIKETCPNITILNILRSFSLDYPFSTKLKFANITKLRIFIYIIR</sequence>
<dbReference type="EMBL" id="CAJOBC010090502">
    <property type="protein sequence ID" value="CAF4391682.1"/>
    <property type="molecule type" value="Genomic_DNA"/>
</dbReference>
<dbReference type="EMBL" id="CAJNOQ010024918">
    <property type="protein sequence ID" value="CAF1532326.1"/>
    <property type="molecule type" value="Genomic_DNA"/>
</dbReference>